<dbReference type="PANTHER" id="PTHR43899:SF13">
    <property type="entry name" value="RH59310P"/>
    <property type="match status" value="1"/>
</dbReference>
<sequence>MADQGFPLLASYSASKQFLMNLTRAVRLEMALEKSSQVEVLGVKIGRVTGVVALKETPSFFVPDAQTAARAILGRVGYGHGMVIGYWVHALQHIGASILPTWAEDRVISAVMQKERESNLKTT</sequence>
<gene>
    <name evidence="3" type="ORF">VHEMI09101</name>
</gene>
<keyword evidence="4" id="KW-1185">Reference proteome</keyword>
<accession>A0A0A1TPE9</accession>
<evidence type="ECO:0000256" key="2">
    <source>
        <dbReference type="ARBA" id="ARBA00023002"/>
    </source>
</evidence>
<dbReference type="EMBL" id="CDHN01000005">
    <property type="protein sequence ID" value="CEJ93520.1"/>
    <property type="molecule type" value="Genomic_DNA"/>
</dbReference>
<reference evidence="3 4" key="1">
    <citation type="journal article" date="2015" name="Genome Announc.">
        <title>Draft Genome Sequence and Gene Annotation of the Entomopathogenic Fungus Verticillium hemipterigenum.</title>
        <authorList>
            <person name="Horn F."/>
            <person name="Habel A."/>
            <person name="Scharf D.H."/>
            <person name="Dworschak J."/>
            <person name="Brakhage A.A."/>
            <person name="Guthke R."/>
            <person name="Hertweck C."/>
            <person name="Linde J."/>
        </authorList>
    </citation>
    <scope>NUCLEOTIDE SEQUENCE [LARGE SCALE GENOMIC DNA]</scope>
</reference>
<proteinExistence type="inferred from homology"/>
<dbReference type="InterPro" id="IPR051019">
    <property type="entry name" value="VLCFA-Steroid_DH"/>
</dbReference>
<dbReference type="STRING" id="1531966.A0A0A1TPE9"/>
<dbReference type="GO" id="GO:0016491">
    <property type="term" value="F:oxidoreductase activity"/>
    <property type="evidence" value="ECO:0007669"/>
    <property type="project" value="UniProtKB-KW"/>
</dbReference>
<dbReference type="InterPro" id="IPR036291">
    <property type="entry name" value="NAD(P)-bd_dom_sf"/>
</dbReference>
<dbReference type="SUPFAM" id="SSF51735">
    <property type="entry name" value="NAD(P)-binding Rossmann-fold domains"/>
    <property type="match status" value="1"/>
</dbReference>
<comment type="similarity">
    <text evidence="1">Belongs to the short-chain dehydrogenases/reductases (SDR) family.</text>
</comment>
<keyword evidence="2" id="KW-0560">Oxidoreductase</keyword>
<organism evidence="3 4">
    <name type="scientific">[Torrubiella] hemipterigena</name>
    <dbReference type="NCBI Taxonomy" id="1531966"/>
    <lineage>
        <taxon>Eukaryota</taxon>
        <taxon>Fungi</taxon>
        <taxon>Dikarya</taxon>
        <taxon>Ascomycota</taxon>
        <taxon>Pezizomycotina</taxon>
        <taxon>Sordariomycetes</taxon>
        <taxon>Hypocreomycetidae</taxon>
        <taxon>Hypocreales</taxon>
        <taxon>Clavicipitaceae</taxon>
        <taxon>Clavicipitaceae incertae sedis</taxon>
        <taxon>'Torrubiella' clade</taxon>
    </lineage>
</organism>
<evidence type="ECO:0000313" key="3">
    <source>
        <dbReference type="EMBL" id="CEJ93520.1"/>
    </source>
</evidence>
<dbReference type="OrthoDB" id="47007at2759"/>
<evidence type="ECO:0000313" key="4">
    <source>
        <dbReference type="Proteomes" id="UP000039046"/>
    </source>
</evidence>
<protein>
    <submittedName>
        <fullName evidence="3">Uncharacterized protein</fullName>
    </submittedName>
</protein>
<dbReference type="GO" id="GO:0005783">
    <property type="term" value="C:endoplasmic reticulum"/>
    <property type="evidence" value="ECO:0007669"/>
    <property type="project" value="TreeGrafter"/>
</dbReference>
<dbReference type="HOGENOM" id="CLU_2016811_0_0_1"/>
<evidence type="ECO:0000256" key="1">
    <source>
        <dbReference type="ARBA" id="ARBA00006484"/>
    </source>
</evidence>
<dbReference type="Proteomes" id="UP000039046">
    <property type="component" value="Unassembled WGS sequence"/>
</dbReference>
<name>A0A0A1TPE9_9HYPO</name>
<dbReference type="PANTHER" id="PTHR43899">
    <property type="entry name" value="RH59310P"/>
    <property type="match status" value="1"/>
</dbReference>
<dbReference type="AlphaFoldDB" id="A0A0A1TPE9"/>